<keyword evidence="5" id="KW-0418">Kinase</keyword>
<dbReference type="AlphaFoldDB" id="A0AAU9JE15"/>
<dbReference type="PROSITE" id="PS00107">
    <property type="entry name" value="PROTEIN_KINASE_ATP"/>
    <property type="match status" value="1"/>
</dbReference>
<sequence length="383" mass="43806">MSSRQINSSNKSSVHNISVISAQQRRTEELSSSIGRSSIEERKDRMANFTYNPDRVIGNGSFGMVYQATIAETGETVAIKKVFQDRRYKNRELQIMKELKHPNLVSCRHAFYSPGEKSDELYLNIVMEYIPETLYRVVKHYNKMKQPVPLVLVKLYSYQILRALAYIHSLGVCHRDIKPQNLLVDTNTHTVKLCDFGSAKKLVQGEPNVSYICSRYYRAPELIFGATDYTGAIDVWSAGCVIAELLLGQPIFPGESGVDQLVQIIKVLGTPTKEQIEDMNSNYTEFRFPQIRKQPWNRVFRSRTPPEAVDFIGSLLVYSPSSRPKPLEALLHPFFDELRDQNTTLPNGDRLPDLFGWTEEELGSTTPEIIRRLTPNWYSDSQE</sequence>
<name>A0AAU9JE15_9CILI</name>
<dbReference type="EMBL" id="CAJZBQ010000035">
    <property type="protein sequence ID" value="CAG9323803.1"/>
    <property type="molecule type" value="Genomic_DNA"/>
</dbReference>
<keyword evidence="2 8" id="KW-0723">Serine/threonine-protein kinase</keyword>
<keyword evidence="4 7" id="KW-0547">Nucleotide-binding</keyword>
<evidence type="ECO:0000256" key="5">
    <source>
        <dbReference type="ARBA" id="ARBA00022777"/>
    </source>
</evidence>
<dbReference type="GO" id="GO:0007165">
    <property type="term" value="P:signal transduction"/>
    <property type="evidence" value="ECO:0007669"/>
    <property type="project" value="TreeGrafter"/>
</dbReference>
<dbReference type="InterPro" id="IPR000719">
    <property type="entry name" value="Prot_kinase_dom"/>
</dbReference>
<feature type="domain" description="Protein kinase" evidence="10">
    <location>
        <begin position="51"/>
        <end position="335"/>
    </location>
</feature>
<dbReference type="InterPro" id="IPR008271">
    <property type="entry name" value="Ser/Thr_kinase_AS"/>
</dbReference>
<dbReference type="GO" id="GO:0004674">
    <property type="term" value="F:protein serine/threonine kinase activity"/>
    <property type="evidence" value="ECO:0007669"/>
    <property type="project" value="UniProtKB-KW"/>
</dbReference>
<feature type="region of interest" description="Disordered" evidence="9">
    <location>
        <begin position="1"/>
        <end position="37"/>
    </location>
</feature>
<evidence type="ECO:0000256" key="1">
    <source>
        <dbReference type="ARBA" id="ARBA00005527"/>
    </source>
</evidence>
<protein>
    <recommendedName>
        <fullName evidence="10">Protein kinase domain-containing protein</fullName>
    </recommendedName>
</protein>
<dbReference type="PANTHER" id="PTHR24057">
    <property type="entry name" value="GLYCOGEN SYNTHASE KINASE-3 ALPHA"/>
    <property type="match status" value="1"/>
</dbReference>
<comment type="caution">
    <text evidence="11">The sequence shown here is derived from an EMBL/GenBank/DDBJ whole genome shotgun (WGS) entry which is preliminary data.</text>
</comment>
<dbReference type="GO" id="GO:0005524">
    <property type="term" value="F:ATP binding"/>
    <property type="evidence" value="ECO:0007669"/>
    <property type="project" value="UniProtKB-UniRule"/>
</dbReference>
<keyword evidence="12" id="KW-1185">Reference proteome</keyword>
<dbReference type="PANTHER" id="PTHR24057:SF0">
    <property type="entry name" value="PROTEIN KINASE SHAGGY-RELATED"/>
    <property type="match status" value="1"/>
</dbReference>
<evidence type="ECO:0000256" key="3">
    <source>
        <dbReference type="ARBA" id="ARBA00022679"/>
    </source>
</evidence>
<reference evidence="11" key="1">
    <citation type="submission" date="2021-09" db="EMBL/GenBank/DDBJ databases">
        <authorList>
            <consortium name="AG Swart"/>
            <person name="Singh M."/>
            <person name="Singh A."/>
            <person name="Seah K."/>
            <person name="Emmerich C."/>
        </authorList>
    </citation>
    <scope>NUCLEOTIDE SEQUENCE</scope>
    <source>
        <strain evidence="11">ATCC30299</strain>
    </source>
</reference>
<dbReference type="GO" id="GO:0030154">
    <property type="term" value="P:cell differentiation"/>
    <property type="evidence" value="ECO:0007669"/>
    <property type="project" value="TreeGrafter"/>
</dbReference>
<evidence type="ECO:0000313" key="12">
    <source>
        <dbReference type="Proteomes" id="UP001162131"/>
    </source>
</evidence>
<organism evidence="11 12">
    <name type="scientific">Blepharisma stoltei</name>
    <dbReference type="NCBI Taxonomy" id="1481888"/>
    <lineage>
        <taxon>Eukaryota</taxon>
        <taxon>Sar</taxon>
        <taxon>Alveolata</taxon>
        <taxon>Ciliophora</taxon>
        <taxon>Postciliodesmatophora</taxon>
        <taxon>Heterotrichea</taxon>
        <taxon>Heterotrichida</taxon>
        <taxon>Blepharismidae</taxon>
        <taxon>Blepharisma</taxon>
    </lineage>
</organism>
<evidence type="ECO:0000256" key="4">
    <source>
        <dbReference type="ARBA" id="ARBA00022741"/>
    </source>
</evidence>
<feature type="binding site" evidence="7">
    <location>
        <position position="81"/>
    </location>
    <ligand>
        <name>ATP</name>
        <dbReference type="ChEBI" id="CHEBI:30616"/>
    </ligand>
</feature>
<dbReference type="Pfam" id="PF00069">
    <property type="entry name" value="Pkinase"/>
    <property type="match status" value="1"/>
</dbReference>
<proteinExistence type="inferred from homology"/>
<dbReference type="GO" id="GO:0005737">
    <property type="term" value="C:cytoplasm"/>
    <property type="evidence" value="ECO:0007669"/>
    <property type="project" value="TreeGrafter"/>
</dbReference>
<dbReference type="FunFam" id="3.30.200.20:FF:000009">
    <property type="entry name" value="Glycogen synthase kinase-3 beta"/>
    <property type="match status" value="1"/>
</dbReference>
<dbReference type="InterPro" id="IPR039192">
    <property type="entry name" value="STKc_GSK3"/>
</dbReference>
<accession>A0AAU9JE15</accession>
<dbReference type="SMART" id="SM00220">
    <property type="entry name" value="S_TKc"/>
    <property type="match status" value="1"/>
</dbReference>
<keyword evidence="6 7" id="KW-0067">ATP-binding</keyword>
<dbReference type="InterPro" id="IPR050591">
    <property type="entry name" value="GSK-3"/>
</dbReference>
<evidence type="ECO:0000313" key="11">
    <source>
        <dbReference type="EMBL" id="CAG9323803.1"/>
    </source>
</evidence>
<feature type="compositionally biased region" description="Low complexity" evidence="9">
    <location>
        <begin position="1"/>
        <end position="13"/>
    </location>
</feature>
<evidence type="ECO:0000256" key="2">
    <source>
        <dbReference type="ARBA" id="ARBA00022527"/>
    </source>
</evidence>
<comment type="similarity">
    <text evidence="1">Belongs to the protein kinase superfamily. CMGC Ser/Thr protein kinase family. GSK-3 subfamily.</text>
</comment>
<dbReference type="PROSITE" id="PS00108">
    <property type="entry name" value="PROTEIN_KINASE_ST"/>
    <property type="match status" value="1"/>
</dbReference>
<evidence type="ECO:0000256" key="9">
    <source>
        <dbReference type="SAM" id="MobiDB-lite"/>
    </source>
</evidence>
<keyword evidence="3" id="KW-0808">Transferase</keyword>
<evidence type="ECO:0000259" key="10">
    <source>
        <dbReference type="PROSITE" id="PS50011"/>
    </source>
</evidence>
<dbReference type="CDD" id="cd14137">
    <property type="entry name" value="STKc_GSK3"/>
    <property type="match status" value="1"/>
</dbReference>
<dbReference type="InterPro" id="IPR011009">
    <property type="entry name" value="Kinase-like_dom_sf"/>
</dbReference>
<feature type="compositionally biased region" description="Polar residues" evidence="9">
    <location>
        <begin position="14"/>
        <end position="24"/>
    </location>
</feature>
<evidence type="ECO:0000256" key="6">
    <source>
        <dbReference type="ARBA" id="ARBA00022840"/>
    </source>
</evidence>
<evidence type="ECO:0000256" key="7">
    <source>
        <dbReference type="PROSITE-ProRule" id="PRU10141"/>
    </source>
</evidence>
<dbReference type="Proteomes" id="UP001162131">
    <property type="component" value="Unassembled WGS sequence"/>
</dbReference>
<dbReference type="Gene3D" id="1.10.510.10">
    <property type="entry name" value="Transferase(Phosphotransferase) domain 1"/>
    <property type="match status" value="1"/>
</dbReference>
<gene>
    <name evidence="11" type="ORF">BSTOLATCC_MIC34839</name>
</gene>
<dbReference type="GO" id="GO:0005634">
    <property type="term" value="C:nucleus"/>
    <property type="evidence" value="ECO:0007669"/>
    <property type="project" value="TreeGrafter"/>
</dbReference>
<dbReference type="SUPFAM" id="SSF56112">
    <property type="entry name" value="Protein kinase-like (PK-like)"/>
    <property type="match status" value="1"/>
</dbReference>
<dbReference type="PROSITE" id="PS50011">
    <property type="entry name" value="PROTEIN_KINASE_DOM"/>
    <property type="match status" value="1"/>
</dbReference>
<dbReference type="InterPro" id="IPR017441">
    <property type="entry name" value="Protein_kinase_ATP_BS"/>
</dbReference>
<dbReference type="Gene3D" id="3.30.200.20">
    <property type="entry name" value="Phosphorylase Kinase, domain 1"/>
    <property type="match status" value="1"/>
</dbReference>
<dbReference type="FunFam" id="1.10.510.10:FF:000082">
    <property type="entry name" value="Shaggy-related protein kinase kappa"/>
    <property type="match status" value="1"/>
</dbReference>
<evidence type="ECO:0000256" key="8">
    <source>
        <dbReference type="RuleBase" id="RU000304"/>
    </source>
</evidence>